<keyword evidence="7" id="KW-1185">Reference proteome</keyword>
<dbReference type="EMBL" id="BLXT01001362">
    <property type="protein sequence ID" value="GFN85078.1"/>
    <property type="molecule type" value="Genomic_DNA"/>
</dbReference>
<dbReference type="GO" id="GO:0016020">
    <property type="term" value="C:membrane"/>
    <property type="evidence" value="ECO:0007669"/>
    <property type="project" value="UniProtKB-SubCell"/>
</dbReference>
<dbReference type="Proteomes" id="UP000735302">
    <property type="component" value="Unassembled WGS sequence"/>
</dbReference>
<comment type="caution">
    <text evidence="5">Lacks conserved residue(s) required for the propagation of feature annotation.</text>
</comment>
<name>A0AAV3YPW1_9GAST</name>
<sequence length="68" mass="7671">MGREHNLAKQYAAVGATSFLLFWMAGVSLADFWVIGASFFVIMLHASVYKIQEELEGFNHEMGEETNE</sequence>
<accession>A0AAV3YPW1</accession>
<evidence type="ECO:0000256" key="3">
    <source>
        <dbReference type="ARBA" id="ARBA00022989"/>
    </source>
</evidence>
<evidence type="ECO:0000313" key="6">
    <source>
        <dbReference type="EMBL" id="GFN85078.1"/>
    </source>
</evidence>
<evidence type="ECO:0000256" key="1">
    <source>
        <dbReference type="ARBA" id="ARBA00004141"/>
    </source>
</evidence>
<gene>
    <name evidence="6" type="ORF">PoB_001158400</name>
</gene>
<reference evidence="6 7" key="1">
    <citation type="journal article" date="2021" name="Elife">
        <title>Chloroplast acquisition without the gene transfer in kleptoplastic sea slugs, Plakobranchus ocellatus.</title>
        <authorList>
            <person name="Maeda T."/>
            <person name="Takahashi S."/>
            <person name="Yoshida T."/>
            <person name="Shimamura S."/>
            <person name="Takaki Y."/>
            <person name="Nagai Y."/>
            <person name="Toyoda A."/>
            <person name="Suzuki Y."/>
            <person name="Arimoto A."/>
            <person name="Ishii H."/>
            <person name="Satoh N."/>
            <person name="Nishiyama T."/>
            <person name="Hasebe M."/>
            <person name="Maruyama T."/>
            <person name="Minagawa J."/>
            <person name="Obokata J."/>
            <person name="Shigenobu S."/>
        </authorList>
    </citation>
    <scope>NUCLEOTIDE SEQUENCE [LARGE SCALE GENOMIC DNA]</scope>
</reference>
<evidence type="ECO:0000256" key="4">
    <source>
        <dbReference type="ARBA" id="ARBA00023136"/>
    </source>
</evidence>
<feature type="transmembrane region" description="Helical" evidence="5">
    <location>
        <begin position="20"/>
        <end position="44"/>
    </location>
</feature>
<comment type="similarity">
    <text evidence="5">Belongs to the PRA1 family.</text>
</comment>
<organism evidence="6 7">
    <name type="scientific">Plakobranchus ocellatus</name>
    <dbReference type="NCBI Taxonomy" id="259542"/>
    <lineage>
        <taxon>Eukaryota</taxon>
        <taxon>Metazoa</taxon>
        <taxon>Spiralia</taxon>
        <taxon>Lophotrochozoa</taxon>
        <taxon>Mollusca</taxon>
        <taxon>Gastropoda</taxon>
        <taxon>Heterobranchia</taxon>
        <taxon>Euthyneura</taxon>
        <taxon>Panpulmonata</taxon>
        <taxon>Sacoglossa</taxon>
        <taxon>Placobranchoidea</taxon>
        <taxon>Plakobranchidae</taxon>
        <taxon>Plakobranchus</taxon>
    </lineage>
</organism>
<keyword evidence="2 5" id="KW-0812">Transmembrane</keyword>
<keyword evidence="4 5" id="KW-0472">Membrane</keyword>
<keyword evidence="3 5" id="KW-1133">Transmembrane helix</keyword>
<protein>
    <recommendedName>
        <fullName evidence="5">PRA1 family protein</fullName>
    </recommendedName>
</protein>
<evidence type="ECO:0000313" key="7">
    <source>
        <dbReference type="Proteomes" id="UP000735302"/>
    </source>
</evidence>
<dbReference type="InterPro" id="IPR004895">
    <property type="entry name" value="Prenylated_rab_accept_PRA1"/>
</dbReference>
<evidence type="ECO:0000256" key="2">
    <source>
        <dbReference type="ARBA" id="ARBA00022692"/>
    </source>
</evidence>
<comment type="subcellular location">
    <subcellularLocation>
        <location evidence="1 5">Membrane</location>
        <topology evidence="1 5">Multi-pass membrane protein</topology>
    </subcellularLocation>
</comment>
<dbReference type="Pfam" id="PF03208">
    <property type="entry name" value="PRA1"/>
    <property type="match status" value="1"/>
</dbReference>
<comment type="caution">
    <text evidence="6">The sequence shown here is derived from an EMBL/GenBank/DDBJ whole genome shotgun (WGS) entry which is preliminary data.</text>
</comment>
<evidence type="ECO:0000256" key="5">
    <source>
        <dbReference type="RuleBase" id="RU363107"/>
    </source>
</evidence>
<dbReference type="AlphaFoldDB" id="A0AAV3YPW1"/>
<proteinExistence type="inferred from homology"/>